<dbReference type="STRING" id="910347.SAMN05421773_1269"/>
<accession>A0A1I1UQH8</accession>
<dbReference type="EMBL" id="FOLM01000026">
    <property type="protein sequence ID" value="SFD72855.1"/>
    <property type="molecule type" value="Genomic_DNA"/>
</dbReference>
<dbReference type="AlphaFoldDB" id="A0A1I1UQH8"/>
<dbReference type="InterPro" id="IPR015947">
    <property type="entry name" value="PUA-like_sf"/>
</dbReference>
<dbReference type="RefSeq" id="WP_093841578.1">
    <property type="nucleotide sequence ID" value="NZ_FOLM01000026.1"/>
</dbReference>
<reference evidence="1 2" key="1">
    <citation type="submission" date="2016-10" db="EMBL/GenBank/DDBJ databases">
        <authorList>
            <person name="de Groot N.N."/>
        </authorList>
    </citation>
    <scope>NUCLEOTIDE SEQUENCE [LARGE SCALE GENOMIC DNA]</scope>
    <source>
        <strain evidence="1 2">CGMCC 4.5739</strain>
    </source>
</reference>
<name>A0A1I1UQH8_9ACTN</name>
<evidence type="ECO:0000313" key="1">
    <source>
        <dbReference type="EMBL" id="SFD72855.1"/>
    </source>
</evidence>
<evidence type="ECO:0008006" key="3">
    <source>
        <dbReference type="Google" id="ProtNLM"/>
    </source>
</evidence>
<dbReference type="OrthoDB" id="3380613at2"/>
<gene>
    <name evidence="1" type="ORF">SAMN05421773_1269</name>
</gene>
<keyword evidence="2" id="KW-1185">Reference proteome</keyword>
<dbReference type="Gene3D" id="3.10.590.10">
    <property type="entry name" value="ph1033 like domains"/>
    <property type="match status" value="1"/>
</dbReference>
<dbReference type="SUPFAM" id="SSF88697">
    <property type="entry name" value="PUA domain-like"/>
    <property type="match status" value="1"/>
</dbReference>
<organism evidence="1 2">
    <name type="scientific">Streptomyces aidingensis</name>
    <dbReference type="NCBI Taxonomy" id="910347"/>
    <lineage>
        <taxon>Bacteria</taxon>
        <taxon>Bacillati</taxon>
        <taxon>Actinomycetota</taxon>
        <taxon>Actinomycetes</taxon>
        <taxon>Kitasatosporales</taxon>
        <taxon>Streptomycetaceae</taxon>
        <taxon>Streptomyces</taxon>
    </lineage>
</organism>
<protein>
    <recommendedName>
        <fullName evidence="3">EVE domain-containing protein</fullName>
    </recommendedName>
</protein>
<dbReference type="Proteomes" id="UP000199207">
    <property type="component" value="Unassembled WGS sequence"/>
</dbReference>
<proteinExistence type="predicted"/>
<evidence type="ECO:0000313" key="2">
    <source>
        <dbReference type="Proteomes" id="UP000199207"/>
    </source>
</evidence>
<sequence length="168" mass="18692">MDVDREAATHLLIISARKPLAWVLENQRMAFPSGRRRRAAGPAQGDEVLLYTTRGCFGNPTRDLGRVMGLATVTSEVRPLDEPVLFGERRFAEGCTLHIDGLAPLRKGVILRDLVDRLKVFPKPDHWSVYLRRASLRLPGSDAALVKRELRPLLKPYGAVVAQYAVPA</sequence>